<keyword evidence="3" id="KW-0804">Transcription</keyword>
<dbReference type="CDD" id="cd06170">
    <property type="entry name" value="LuxR_C_like"/>
    <property type="match status" value="1"/>
</dbReference>
<feature type="domain" description="HTH luxR-type" evidence="4">
    <location>
        <begin position="774"/>
        <end position="839"/>
    </location>
</feature>
<dbReference type="InterPro" id="IPR000792">
    <property type="entry name" value="Tscrpt_reg_LuxR_C"/>
</dbReference>
<dbReference type="RefSeq" id="WP_215625121.1">
    <property type="nucleotide sequence ID" value="NZ_CP067089.2"/>
</dbReference>
<dbReference type="Gene3D" id="1.10.10.10">
    <property type="entry name" value="Winged helix-like DNA-binding domain superfamily/Winged helix DNA-binding domain"/>
    <property type="match status" value="1"/>
</dbReference>
<dbReference type="InterPro" id="IPR016032">
    <property type="entry name" value="Sig_transdc_resp-reg_C-effctor"/>
</dbReference>
<dbReference type="InterPro" id="IPR027417">
    <property type="entry name" value="P-loop_NTPase"/>
</dbReference>
<dbReference type="InterPro" id="IPR011990">
    <property type="entry name" value="TPR-like_helical_dom_sf"/>
</dbReference>
<evidence type="ECO:0000313" key="6">
    <source>
        <dbReference type="Proteomes" id="UP000595917"/>
    </source>
</evidence>
<dbReference type="SUPFAM" id="SSF46894">
    <property type="entry name" value="C-terminal effector domain of the bipartite response regulators"/>
    <property type="match status" value="1"/>
</dbReference>
<dbReference type="AlphaFoldDB" id="A0A7T7XJZ5"/>
<protein>
    <recommendedName>
        <fullName evidence="4">HTH luxR-type domain-containing protein</fullName>
    </recommendedName>
</protein>
<evidence type="ECO:0000313" key="5">
    <source>
        <dbReference type="EMBL" id="QQO07815.1"/>
    </source>
</evidence>
<evidence type="ECO:0000256" key="1">
    <source>
        <dbReference type="ARBA" id="ARBA00023015"/>
    </source>
</evidence>
<dbReference type="Gene3D" id="3.40.50.300">
    <property type="entry name" value="P-loop containing nucleotide triphosphate hydrolases"/>
    <property type="match status" value="1"/>
</dbReference>
<dbReference type="Proteomes" id="UP000595917">
    <property type="component" value="Chromosome"/>
</dbReference>
<proteinExistence type="predicted"/>
<dbReference type="SMART" id="SM00421">
    <property type="entry name" value="HTH_LUXR"/>
    <property type="match status" value="1"/>
</dbReference>
<dbReference type="GO" id="GO:0006355">
    <property type="term" value="P:regulation of DNA-templated transcription"/>
    <property type="evidence" value="ECO:0007669"/>
    <property type="project" value="InterPro"/>
</dbReference>
<accession>A0A7T7XJZ5</accession>
<dbReference type="PROSITE" id="PS50043">
    <property type="entry name" value="HTH_LUXR_2"/>
    <property type="match status" value="1"/>
</dbReference>
<dbReference type="PRINTS" id="PR00038">
    <property type="entry name" value="HTHLUXR"/>
</dbReference>
<dbReference type="KEGG" id="bhc:JFL75_12790"/>
<organism evidence="5 6">
    <name type="scientific">Breznakiella homolactica</name>
    <dbReference type="NCBI Taxonomy" id="2798577"/>
    <lineage>
        <taxon>Bacteria</taxon>
        <taxon>Pseudomonadati</taxon>
        <taxon>Spirochaetota</taxon>
        <taxon>Spirochaetia</taxon>
        <taxon>Spirochaetales</taxon>
        <taxon>Breznakiellaceae</taxon>
        <taxon>Breznakiella</taxon>
    </lineage>
</organism>
<name>A0A7T7XJZ5_9SPIR</name>
<evidence type="ECO:0000259" key="4">
    <source>
        <dbReference type="PROSITE" id="PS50043"/>
    </source>
</evidence>
<gene>
    <name evidence="5" type="ORF">JFL75_12790</name>
</gene>
<evidence type="ECO:0000256" key="3">
    <source>
        <dbReference type="ARBA" id="ARBA00023163"/>
    </source>
</evidence>
<sequence length="847" mass="96259">MTHQSSLPLHRGMIRRPRLWTLIREGLECPLLAFLAGPGFGKTQAMADYLNQSGDRILWIRLGSLDNLESNFWAHLSRGLEREFPRFSKSLETLEFPDSPIKFASFLNVLTKELKRGKRIIWVFDDFGEITNKGVLNFFRMVLEQDLENFRMVLLSNSPGSESVFNTNSRRSLITGEDLRFTDEEISGLFGINDVSLEPDELDRIRRYTDGWPLALHLVALQHNRMTELTSHSGGITQNGITHLFGERFFSDYPKEQQKLFAQLSLLNYFTLELIASINEGSQTDLAVFTNHVFIKKEPGTDHLFFHHLYRLFLREKKHLLAPEEEQNAWRKAAELYESAGDTIEAVTCFRNGKDHLGMLNAISKSSKLYYGITAANAAFFLEHIGLLTPEEVQQYPIADYLRGLIYLNTLDIERAEVLLLDLEQRLLTDGSPEALKLLGDVYTLIGAIHMMRIQEDFGEYYKKAAVYLPEGSSDKNRHTMLTRNQHSFSIPDNLPGAKERMEKAVHYGVSWAAKVLAGGMSGLGHIYSSEAAYLSYDLDKAEQHAFKAIHEAAVNAQHDLVCNGYGMLARISFMRGNLEEMSNHIHNELDYADKYDFTALREIRDTALAWYYIKLRDFGRIPQSVLTLGDSEQALLSYGRVQLVYANYLINTGEYAKLAGQLENPKGLFLTRGIWPDRICLFIMLAISHYHLGNHDAAMEALWTAYDMSYRNGLTTLFIEAEKHMGALIDLARQQQTYVFNSHWLDLIAKQAAAFSKRAAAVRTAYKKQDIPKTAKKNPLTAREAEILTDLSRGLTREEIAIKDRISINTIKSFIRTIYTKLDAANRAEAVSIAILNSYIEGPGSE</sequence>
<dbReference type="InterPro" id="IPR036388">
    <property type="entry name" value="WH-like_DNA-bd_sf"/>
</dbReference>
<dbReference type="EMBL" id="CP067089">
    <property type="protein sequence ID" value="QQO07815.1"/>
    <property type="molecule type" value="Genomic_DNA"/>
</dbReference>
<keyword evidence="6" id="KW-1185">Reference proteome</keyword>
<keyword evidence="1" id="KW-0805">Transcription regulation</keyword>
<dbReference type="Pfam" id="PF00196">
    <property type="entry name" value="GerE"/>
    <property type="match status" value="1"/>
</dbReference>
<dbReference type="Gene3D" id="1.25.40.10">
    <property type="entry name" value="Tetratricopeptide repeat domain"/>
    <property type="match status" value="1"/>
</dbReference>
<dbReference type="GO" id="GO:0003677">
    <property type="term" value="F:DNA binding"/>
    <property type="evidence" value="ECO:0007669"/>
    <property type="project" value="UniProtKB-KW"/>
</dbReference>
<dbReference type="PANTHER" id="PTHR44688">
    <property type="entry name" value="DNA-BINDING TRANSCRIPTIONAL ACTIVATOR DEVR_DOSR"/>
    <property type="match status" value="1"/>
</dbReference>
<keyword evidence="2" id="KW-0238">DNA-binding</keyword>
<evidence type="ECO:0000256" key="2">
    <source>
        <dbReference type="ARBA" id="ARBA00023125"/>
    </source>
</evidence>
<dbReference type="PANTHER" id="PTHR44688:SF16">
    <property type="entry name" value="DNA-BINDING TRANSCRIPTIONAL ACTIVATOR DEVR_DOSR"/>
    <property type="match status" value="1"/>
</dbReference>
<dbReference type="SUPFAM" id="SSF52540">
    <property type="entry name" value="P-loop containing nucleoside triphosphate hydrolases"/>
    <property type="match status" value="1"/>
</dbReference>
<reference evidence="5" key="1">
    <citation type="submission" date="2021-01" db="EMBL/GenBank/DDBJ databases">
        <title>Description of Breznakiella homolactica.</title>
        <authorList>
            <person name="Song Y."/>
            <person name="Brune A."/>
        </authorList>
    </citation>
    <scope>NUCLEOTIDE SEQUENCE</scope>
    <source>
        <strain evidence="5">RmG30</strain>
    </source>
</reference>